<gene>
    <name evidence="2" type="primary">LOC100213694</name>
</gene>
<sequence length="517" mass="60247">MNCKFDNRETAWYSWDEWMEVGTLLYCFSDIQSQRKGINMVNVWKSRVRNGTLPISVELTASLIASYIGTNEENITEDQQRLSMSMAIVRFVNGVTDQLQTGLYAQSVQVIADQIKIPDWIVDLRHEATHSHLPGTDILKSSVMFALTWLSENYWKETLLKIKKKEEFVDKKLCEYSDFVSLFLKTNSIKSFKKKRNKKLCKYTAKCVKKSFEFIKLVHSGNLKVIVKHVFKKILISTSYFQLPITSLDEEWSKECFKSINILVLLWKPLLSYLSLFPEFQELIFSEVINCSKNMELSIFVILFVLYKLEFYSSKVIGFLMNHPSKLSFSLLKCYVREREFPQKEVVVKILHLFESTQNFLSKSQNVDVQSLISIPQKETISKLKKELDIEEESTNLLTWTLTTQTSLKSMPPVGEFKQEYKIDILNVFHKSFENTDNNLLSQRNESFIQTESNFKTNFAEDIVSDIDCQYSFTDSSKNSQLCSDIDFTIFKDSDVKEHEIFSKPILHLTSTDIFIF</sequence>
<accession>A0ABM4B884</accession>
<dbReference type="RefSeq" id="XP_065645082.1">
    <property type="nucleotide sequence ID" value="XM_065789010.1"/>
</dbReference>
<protein>
    <submittedName>
        <fullName evidence="2">Uncharacterized protein LOC100213694</fullName>
    </submittedName>
</protein>
<dbReference type="InterPro" id="IPR007174">
    <property type="entry name" value="Las1"/>
</dbReference>
<name>A0ABM4B884_HYDVU</name>
<reference evidence="1" key="1">
    <citation type="submission" date="2025-05" db="UniProtKB">
        <authorList>
            <consortium name="RefSeq"/>
        </authorList>
    </citation>
    <scope>NUCLEOTIDE SEQUENCE [LARGE SCALE GENOMIC DNA]</scope>
</reference>
<proteinExistence type="predicted"/>
<dbReference type="Proteomes" id="UP001652625">
    <property type="component" value="Chromosome 01"/>
</dbReference>
<reference evidence="2" key="2">
    <citation type="submission" date="2025-08" db="UniProtKB">
        <authorList>
            <consortium name="RefSeq"/>
        </authorList>
    </citation>
    <scope>IDENTIFICATION</scope>
</reference>
<dbReference type="PANTHER" id="PTHR15002">
    <property type="entry name" value="RIBOSOMAL BIOGENESIS PROTEIN LAS1L"/>
    <property type="match status" value="1"/>
</dbReference>
<dbReference type="Pfam" id="PF04031">
    <property type="entry name" value="Las1"/>
    <property type="match status" value="1"/>
</dbReference>
<dbReference type="PANTHER" id="PTHR15002:SF0">
    <property type="entry name" value="RIBOSOMAL BIOGENESIS PROTEIN LAS1L"/>
    <property type="match status" value="1"/>
</dbReference>
<dbReference type="GeneID" id="100213694"/>
<organism evidence="1 2">
    <name type="scientific">Hydra vulgaris</name>
    <name type="common">Hydra</name>
    <name type="synonym">Hydra attenuata</name>
    <dbReference type="NCBI Taxonomy" id="6087"/>
    <lineage>
        <taxon>Eukaryota</taxon>
        <taxon>Metazoa</taxon>
        <taxon>Cnidaria</taxon>
        <taxon>Hydrozoa</taxon>
        <taxon>Hydroidolina</taxon>
        <taxon>Anthoathecata</taxon>
        <taxon>Aplanulata</taxon>
        <taxon>Hydridae</taxon>
        <taxon>Hydra</taxon>
    </lineage>
</organism>
<keyword evidence="1" id="KW-1185">Reference proteome</keyword>
<evidence type="ECO:0000313" key="2">
    <source>
        <dbReference type="RefSeq" id="XP_065645082.1"/>
    </source>
</evidence>
<evidence type="ECO:0000313" key="1">
    <source>
        <dbReference type="Proteomes" id="UP001652625"/>
    </source>
</evidence>